<proteinExistence type="inferred from homology"/>
<organism evidence="7 8">
    <name type="scientific">Hydrogenophilus thermoluteolus</name>
    <name type="common">Pseudomonas hydrogenothermophila</name>
    <dbReference type="NCBI Taxonomy" id="297"/>
    <lineage>
        <taxon>Bacteria</taxon>
        <taxon>Pseudomonadati</taxon>
        <taxon>Pseudomonadota</taxon>
        <taxon>Hydrogenophilia</taxon>
        <taxon>Hydrogenophilales</taxon>
        <taxon>Hydrogenophilaceae</taxon>
        <taxon>Hydrogenophilus</taxon>
    </lineage>
</organism>
<dbReference type="OrthoDB" id="2489132at2"/>
<keyword evidence="4" id="KW-1133">Transmembrane helix</keyword>
<dbReference type="Proteomes" id="UP000262004">
    <property type="component" value="Chromosome"/>
</dbReference>
<dbReference type="Pfam" id="PF00015">
    <property type="entry name" value="MCPsignal"/>
    <property type="match status" value="1"/>
</dbReference>
<dbReference type="InterPro" id="IPR003660">
    <property type="entry name" value="HAMP_dom"/>
</dbReference>
<keyword evidence="1 3" id="KW-0807">Transducer</keyword>
<evidence type="ECO:0000256" key="4">
    <source>
        <dbReference type="SAM" id="Phobius"/>
    </source>
</evidence>
<evidence type="ECO:0000256" key="2">
    <source>
        <dbReference type="ARBA" id="ARBA00029447"/>
    </source>
</evidence>
<name>A0A2Z6DXN1_HYDTE</name>
<feature type="domain" description="HAMP" evidence="6">
    <location>
        <begin position="88"/>
        <end position="144"/>
    </location>
</feature>
<evidence type="ECO:0000313" key="8">
    <source>
        <dbReference type="Proteomes" id="UP000262004"/>
    </source>
</evidence>
<sequence>MELFWRLYRWVEATFFNTLTKKLASIVSVALFAGGFWWLFTALESRLVAAGVEAAQVSQIFAEVTPWFWGLWGALLLYAVFLVWYLRYLIVRPVRTMTHIFETLGNDRRLGDLSIDLPELSQDELSELARAYNAFAKRMRQMIVELRASGLETGQAAVVTENEIETAAKRVEAQRNAAADAQRASEAIVSANRSVLAKTEHLDEMMHRNLDRVAEAVEALRGSVAKVKVAREGVAAFNGQVEEIMARAKEVRGIADLIRDIADQTNLLALNASIEAARAGEMGRGFAVVADEVRKLAERVNVATSDIYRDLDLMLTEVQKTQAQGETIVDRVRQTEADIEATNTLFESMAAELNASRVALDEIVDASKTMSVANEDAAKQVKEIVQASEAVTQVIDTSRQHMEQLEARTEQTLELLSRYRIGFGRLDHAVTETRRFRDRVQDILTEMATEGIDIFDRNYQPYLNCEPPKFKLAWSDEFVRRAQGLLDETLLRIPNAVFAVAVNTDGYLSAHNKKFSQPLTGDPAKDLVGNRTYRKFTNHHELRAAQNERPILLQTYRRDTGEILADIAMPIYVNGRLWGNVRVGLPIPVLLEQ</sequence>
<dbReference type="Gene3D" id="6.10.340.10">
    <property type="match status" value="1"/>
</dbReference>
<feature type="domain" description="Methyl-accepting transducer" evidence="5">
    <location>
        <begin position="149"/>
        <end position="385"/>
    </location>
</feature>
<protein>
    <submittedName>
        <fullName evidence="7">Methyl-accepting chemotaxis sensory transducer</fullName>
    </submittedName>
</protein>
<keyword evidence="4" id="KW-0812">Transmembrane</keyword>
<dbReference type="GO" id="GO:0016020">
    <property type="term" value="C:membrane"/>
    <property type="evidence" value="ECO:0007669"/>
    <property type="project" value="InterPro"/>
</dbReference>
<dbReference type="SMART" id="SM00283">
    <property type="entry name" value="MA"/>
    <property type="match status" value="1"/>
</dbReference>
<keyword evidence="8" id="KW-1185">Reference proteome</keyword>
<evidence type="ECO:0000256" key="3">
    <source>
        <dbReference type="PROSITE-ProRule" id="PRU00284"/>
    </source>
</evidence>
<feature type="transmembrane region" description="Helical" evidence="4">
    <location>
        <begin position="23"/>
        <end position="40"/>
    </location>
</feature>
<dbReference type="PROSITE" id="PS50111">
    <property type="entry name" value="CHEMOTAXIS_TRANSDUC_2"/>
    <property type="match status" value="1"/>
</dbReference>
<dbReference type="PANTHER" id="PTHR32089:SF112">
    <property type="entry name" value="LYSOZYME-LIKE PROTEIN-RELATED"/>
    <property type="match status" value="1"/>
</dbReference>
<dbReference type="PANTHER" id="PTHR32089">
    <property type="entry name" value="METHYL-ACCEPTING CHEMOTAXIS PROTEIN MCPB"/>
    <property type="match status" value="1"/>
</dbReference>
<keyword evidence="4" id="KW-0472">Membrane</keyword>
<dbReference type="PROSITE" id="PS50885">
    <property type="entry name" value="HAMP"/>
    <property type="match status" value="1"/>
</dbReference>
<gene>
    <name evidence="7" type="ORF">HPTL_0884</name>
</gene>
<dbReference type="PRINTS" id="PR00260">
    <property type="entry name" value="CHEMTRNSDUCR"/>
</dbReference>
<dbReference type="KEGG" id="htl:HPTL_0884"/>
<dbReference type="GO" id="GO:0006935">
    <property type="term" value="P:chemotaxis"/>
    <property type="evidence" value="ECO:0007669"/>
    <property type="project" value="InterPro"/>
</dbReference>
<dbReference type="InterPro" id="IPR004089">
    <property type="entry name" value="MCPsignal_dom"/>
</dbReference>
<dbReference type="Gene3D" id="1.10.287.950">
    <property type="entry name" value="Methyl-accepting chemotaxis protein"/>
    <property type="match status" value="1"/>
</dbReference>
<dbReference type="CDD" id="cd06225">
    <property type="entry name" value="HAMP"/>
    <property type="match status" value="1"/>
</dbReference>
<dbReference type="GO" id="GO:0007165">
    <property type="term" value="P:signal transduction"/>
    <property type="evidence" value="ECO:0007669"/>
    <property type="project" value="UniProtKB-KW"/>
</dbReference>
<comment type="similarity">
    <text evidence="2">Belongs to the methyl-accepting chemotaxis (MCP) protein family.</text>
</comment>
<evidence type="ECO:0000256" key="1">
    <source>
        <dbReference type="ARBA" id="ARBA00023224"/>
    </source>
</evidence>
<dbReference type="SMART" id="SM00304">
    <property type="entry name" value="HAMP"/>
    <property type="match status" value="1"/>
</dbReference>
<dbReference type="EMBL" id="AP018558">
    <property type="protein sequence ID" value="BBD77152.1"/>
    <property type="molecule type" value="Genomic_DNA"/>
</dbReference>
<dbReference type="AlphaFoldDB" id="A0A2Z6DXN1"/>
<evidence type="ECO:0000313" key="7">
    <source>
        <dbReference type="EMBL" id="BBD77152.1"/>
    </source>
</evidence>
<feature type="transmembrane region" description="Helical" evidence="4">
    <location>
        <begin position="67"/>
        <end position="86"/>
    </location>
</feature>
<evidence type="ECO:0000259" key="5">
    <source>
        <dbReference type="PROSITE" id="PS50111"/>
    </source>
</evidence>
<accession>A0A2Z6DXN1</accession>
<dbReference type="RefSeq" id="WP_119334915.1">
    <property type="nucleotide sequence ID" value="NZ_AP018558.1"/>
</dbReference>
<dbReference type="GO" id="GO:0004888">
    <property type="term" value="F:transmembrane signaling receptor activity"/>
    <property type="evidence" value="ECO:0007669"/>
    <property type="project" value="InterPro"/>
</dbReference>
<reference evidence="7 8" key="1">
    <citation type="submission" date="2018-04" db="EMBL/GenBank/DDBJ databases">
        <title>Complete genome sequence of Hydrogenophilus thermoluteolus TH-1.</title>
        <authorList>
            <person name="Arai H."/>
        </authorList>
    </citation>
    <scope>NUCLEOTIDE SEQUENCE [LARGE SCALE GENOMIC DNA]</scope>
    <source>
        <strain evidence="7 8">TH-1</strain>
    </source>
</reference>
<dbReference type="InterPro" id="IPR004090">
    <property type="entry name" value="Chemotax_Me-accpt_rcpt"/>
</dbReference>
<evidence type="ECO:0000259" key="6">
    <source>
        <dbReference type="PROSITE" id="PS50885"/>
    </source>
</evidence>
<dbReference type="Pfam" id="PF00672">
    <property type="entry name" value="HAMP"/>
    <property type="match status" value="1"/>
</dbReference>
<dbReference type="SUPFAM" id="SSF58104">
    <property type="entry name" value="Methyl-accepting chemotaxis protein (MCP) signaling domain"/>
    <property type="match status" value="1"/>
</dbReference>